<dbReference type="Pfam" id="PF00069">
    <property type="entry name" value="Pkinase"/>
    <property type="match status" value="1"/>
</dbReference>
<name>A0A0L0D199_THETB</name>
<dbReference type="GO" id="GO:0004674">
    <property type="term" value="F:protein serine/threonine kinase activity"/>
    <property type="evidence" value="ECO:0007669"/>
    <property type="project" value="UniProtKB-KW"/>
</dbReference>
<dbReference type="SUPFAM" id="SSF56112">
    <property type="entry name" value="Protein kinase-like (PK-like)"/>
    <property type="match status" value="2"/>
</dbReference>
<keyword evidence="6" id="KW-0808">Transferase</keyword>
<keyword evidence="3 4" id="KW-0067">ATP-binding</keyword>
<dbReference type="EMBL" id="GL349433">
    <property type="protein sequence ID" value="KNC46001.1"/>
    <property type="molecule type" value="Genomic_DNA"/>
</dbReference>
<dbReference type="Pfam" id="PF07714">
    <property type="entry name" value="PK_Tyr_Ser-Thr"/>
    <property type="match status" value="1"/>
</dbReference>
<dbReference type="PROSITE" id="PS00108">
    <property type="entry name" value="PROTEIN_KINASE_ST"/>
    <property type="match status" value="1"/>
</dbReference>
<dbReference type="InterPro" id="IPR008271">
    <property type="entry name" value="Ser/Thr_kinase_AS"/>
</dbReference>
<dbReference type="Proteomes" id="UP000054408">
    <property type="component" value="Unassembled WGS sequence"/>
</dbReference>
<keyword evidence="7" id="KW-1185">Reference proteome</keyword>
<gene>
    <name evidence="6" type="ORF">AMSG_00119</name>
</gene>
<feature type="domain" description="Protein kinase" evidence="5">
    <location>
        <begin position="455"/>
        <end position="716"/>
    </location>
</feature>
<dbReference type="PANTHER" id="PTHR44329">
    <property type="entry name" value="SERINE/THREONINE-PROTEIN KINASE TNNI3K-RELATED"/>
    <property type="match status" value="1"/>
</dbReference>
<dbReference type="InterPro" id="IPR017441">
    <property type="entry name" value="Protein_kinase_ATP_BS"/>
</dbReference>
<dbReference type="SMART" id="SM00220">
    <property type="entry name" value="S_TKc"/>
    <property type="match status" value="1"/>
</dbReference>
<dbReference type="InterPro" id="IPR001245">
    <property type="entry name" value="Ser-Thr/Tyr_kinase_cat_dom"/>
</dbReference>
<evidence type="ECO:0000256" key="1">
    <source>
        <dbReference type="ARBA" id="ARBA00022527"/>
    </source>
</evidence>
<evidence type="ECO:0000256" key="4">
    <source>
        <dbReference type="PROSITE-ProRule" id="PRU10141"/>
    </source>
</evidence>
<dbReference type="InterPro" id="IPR051681">
    <property type="entry name" value="Ser/Thr_Kinases-Pseudokinases"/>
</dbReference>
<dbReference type="PROSITE" id="PS00107">
    <property type="entry name" value="PROTEIN_KINASE_ATP"/>
    <property type="match status" value="1"/>
</dbReference>
<dbReference type="InterPro" id="IPR011009">
    <property type="entry name" value="Kinase-like_dom_sf"/>
</dbReference>
<keyword evidence="6" id="KW-0418">Kinase</keyword>
<sequence length="2069" mass="217122">MSLTSPGLQALTASAASLVAAARATPSASGEHIAALADLIPAFESHGAHISFALLELANPDSHLHLDSLKRIFEDTGDSFSLSCFLSIEQLAAAAGPEHLPARPLPSPTSTSRLAQISADAAAAALLRTRASPPPHLTSCPVCETELDLVASSRDSPPSPWCQLCQAAPLPWTCLCSYVNSSDPLSCKLCGYSVFHTRLRAILSGGLANVIVLDLILDRYFTVAPAPPYDTAAALPPLASPSAALATLNPTLDLDLVLFAISSGANLPVLHSLASRFIEGQTTSSLRSAAILHLASAAIAASRPPLLTDLLLPLASASLDDAPDILASLVRPALAAGAAWLFDLLVTHHALDLHAFVGLSSGDNVLHIAAAVASPQSLVDLLHLLDPDNSPHRCLALLDAPNSTGLTPPQLAASNEVWGLLVGLRARLRRAPAALAPHPAPPCAFLATSWAAVTLASDPPLGEGQFSVVRAGHYLAQPVAVKILKADARAPSTHKIFLKELAAVSRMAHPNCVRFVAAIVEETQLVILTELLVFGDLNARIYGARGVPPFPSWSAKIRAVIAVAKGMAFLHGCGMVHRDLKPANVLLEGLGGGCKLADFGLAVLQANIDAGAEHSHVGTPAYMAPEALLGHANDMHSDVWSFGTLLWEVVAEMRPSRQARLANCYALPGDIAFPTWPATLSTLLSHTLIPHEPSARLSFVAILELLDALAREVAFVEAIQNADLYSIKALLAAASPDLVHSLVALSAPPPLASALHVAALYNDTSFAAHLLTLSASASWLDLEPCPALLTTSSDLRLLLLARGQASWASLPHHSLVDAASFDAAASLVLPARPTLLHLTVLPIPDASLELLTHPSRASLERAAWIPAALVVVRSPSLHRFVLCQDANPLAVFASSSAAVVVHPELDALLLLDELTNERFLLRVLPDQPHSLSTLTLAALLQACIADVHLPPPSRATVDALLNPHTPPAPPDYVDATARHLGTSANLTLTSNSIPTAPLRTATLTLTASLSNSGWIETTPHPPPLVESNGTLAVDDNTTLTMAPTPSHPESGLATLALAQPTSSLGRTLSSSSSDASLVRLGASLGSAATLDSGCNIFPLDSPAIVVSDRLAPELGAASETGLRSGARGLCLGADVAIKDVAVGALDGATRLLCTIHAAAHPYVVSLMGIQLDPRETAPSRVRLIRERIKGTVLTEALSRRVGNLMDAPSEIVRVLYQLAQALVYLHSQLSLPHGSLTPSNVVLTQLNATVMLTDHGQAALEAAALEAVAASGERIPELAHRVDLAYAPPEVLKGTAAATSLAADIWAFGCIAWLLLSNSHRDVGRPIRPYDELSSLSSRFTRPNEPPGIFHADIPPALTSLFQACWSPHPDARPPAADLAASLALVLEPPPLSGFADSTTLIADTVVMERCLAVLAAAKAAAAPHAVIVAAADRLVGALRLYTPSTPVLVEFEDVLSVALALLANYWPAAAVSLAALRLIAAVPASALDSSAGRALVETATGDVWTAFNALAAVDSLDFDLVDAALAALSRLIDLLHKGSIAWLDTWLVANVREVLAGGAAIVDYACCHASLPSPGAQRTALVHTVRSLLGLLAVTGPHLQRLSLLDRTDYEELIRILARVVDIQLLQPAVADVLTVVVVLLDDIAFPLASLDPLMPPLRRLPTKPATRFPDVYDHVFFAQMMLSSSDPAHVQAGVDAVVRMMTWGPASNWPAGDVTPPSSSSFSSAFLSFVPSFLKRRSSSTSSPCRSPSSHPAAVVAFLDPGQRDALRDLLAALAVVKALIRVFEHFCNHSWLVQCSARLCALLAATFPAVCARDDLLLALVNAAFQHSSNRRMFKFALRTYQHLADAGLGDSASPLLVSFKTSLDQLAHGRRHPSSPRCSPPPAAPGSSFALVDTVLAQLDPVSGPVSAVLQDHLVEWHSRFPTILSDVATVQRFTRAILTVAAKLNVERDPLDPRGPRPAGTPPQGWDVALPTIYAFLASLFDGSQSAQETRATFVAMGPLEQTLVRYLVAHLALNTTDPAFRESVASAAAASTLLAEAGSDAAASTLRPVAHEAMPGLGLRCSC</sequence>
<evidence type="ECO:0000313" key="7">
    <source>
        <dbReference type="Proteomes" id="UP000054408"/>
    </source>
</evidence>
<evidence type="ECO:0000259" key="5">
    <source>
        <dbReference type="PROSITE" id="PS50011"/>
    </source>
</evidence>
<feature type="binding site" evidence="4">
    <location>
        <position position="482"/>
    </location>
    <ligand>
        <name>ATP</name>
        <dbReference type="ChEBI" id="CHEBI:30616"/>
    </ligand>
</feature>
<keyword evidence="2 4" id="KW-0547">Nucleotide-binding</keyword>
<organism evidence="6 7">
    <name type="scientific">Thecamonas trahens ATCC 50062</name>
    <dbReference type="NCBI Taxonomy" id="461836"/>
    <lineage>
        <taxon>Eukaryota</taxon>
        <taxon>Apusozoa</taxon>
        <taxon>Apusomonadida</taxon>
        <taxon>Apusomonadidae</taxon>
        <taxon>Thecamonas</taxon>
    </lineage>
</organism>
<reference evidence="6 7" key="1">
    <citation type="submission" date="2010-05" db="EMBL/GenBank/DDBJ databases">
        <title>The Genome Sequence of Thecamonas trahens ATCC 50062.</title>
        <authorList>
            <consortium name="The Broad Institute Genome Sequencing Platform"/>
            <person name="Russ C."/>
            <person name="Cuomo C."/>
            <person name="Shea T."/>
            <person name="Young S.K."/>
            <person name="Zeng Q."/>
            <person name="Koehrsen M."/>
            <person name="Haas B."/>
            <person name="Borodovsky M."/>
            <person name="Guigo R."/>
            <person name="Alvarado L."/>
            <person name="Berlin A."/>
            <person name="Bochicchio J."/>
            <person name="Borenstein D."/>
            <person name="Chapman S."/>
            <person name="Chen Z."/>
            <person name="Freedman E."/>
            <person name="Gellesch M."/>
            <person name="Goldberg J."/>
            <person name="Griggs A."/>
            <person name="Gujja S."/>
            <person name="Heilman E."/>
            <person name="Heiman D."/>
            <person name="Hepburn T."/>
            <person name="Howarth C."/>
            <person name="Jen D."/>
            <person name="Larson L."/>
            <person name="Mehta T."/>
            <person name="Park D."/>
            <person name="Pearson M."/>
            <person name="Roberts A."/>
            <person name="Saif S."/>
            <person name="Shenoy N."/>
            <person name="Sisk P."/>
            <person name="Stolte C."/>
            <person name="Sykes S."/>
            <person name="Thomson T."/>
            <person name="Walk T."/>
            <person name="White J."/>
            <person name="Yandava C."/>
            <person name="Burger G."/>
            <person name="Gray M.W."/>
            <person name="Holland P.W.H."/>
            <person name="King N."/>
            <person name="Lang F.B.F."/>
            <person name="Roger A.J."/>
            <person name="Ruiz-Trillo I."/>
            <person name="Lander E."/>
            <person name="Nusbaum C."/>
        </authorList>
    </citation>
    <scope>NUCLEOTIDE SEQUENCE [LARGE SCALE GENOMIC DNA]</scope>
    <source>
        <strain evidence="6 7">ATCC 50062</strain>
    </source>
</reference>
<dbReference type="GO" id="GO:0005524">
    <property type="term" value="F:ATP binding"/>
    <property type="evidence" value="ECO:0007669"/>
    <property type="project" value="UniProtKB-UniRule"/>
</dbReference>
<dbReference type="Gene3D" id="3.30.200.20">
    <property type="entry name" value="Phosphorylase Kinase, domain 1"/>
    <property type="match status" value="1"/>
</dbReference>
<dbReference type="Gene3D" id="1.10.510.10">
    <property type="entry name" value="Transferase(Phosphotransferase) domain 1"/>
    <property type="match status" value="2"/>
</dbReference>
<dbReference type="OrthoDB" id="79687at2759"/>
<dbReference type="InterPro" id="IPR000719">
    <property type="entry name" value="Prot_kinase_dom"/>
</dbReference>
<dbReference type="GeneID" id="25559939"/>
<evidence type="ECO:0000256" key="2">
    <source>
        <dbReference type="ARBA" id="ARBA00022741"/>
    </source>
</evidence>
<dbReference type="PROSITE" id="PS50011">
    <property type="entry name" value="PROTEIN_KINASE_DOM"/>
    <property type="match status" value="2"/>
</dbReference>
<evidence type="ECO:0000256" key="3">
    <source>
        <dbReference type="ARBA" id="ARBA00022840"/>
    </source>
</evidence>
<feature type="domain" description="Protein kinase" evidence="5">
    <location>
        <begin position="1108"/>
        <end position="1385"/>
    </location>
</feature>
<dbReference type="eggNOG" id="KOG0192">
    <property type="taxonomic scope" value="Eukaryota"/>
</dbReference>
<proteinExistence type="predicted"/>
<evidence type="ECO:0000313" key="6">
    <source>
        <dbReference type="EMBL" id="KNC46001.1"/>
    </source>
</evidence>
<keyword evidence="1 6" id="KW-0723">Serine/threonine-protein kinase</keyword>
<accession>A0A0L0D199</accession>
<dbReference type="RefSeq" id="XP_013762981.1">
    <property type="nucleotide sequence ID" value="XM_013907527.1"/>
</dbReference>
<protein>
    <submittedName>
        <fullName evidence="6">Serine/threonine protein kinase</fullName>
    </submittedName>
</protein>